<keyword evidence="5" id="KW-0812">Transmembrane</keyword>
<evidence type="ECO:0000313" key="8">
    <source>
        <dbReference type="Proteomes" id="UP001172082"/>
    </source>
</evidence>
<evidence type="ECO:0000256" key="3">
    <source>
        <dbReference type="ARBA" id="ARBA00022553"/>
    </source>
</evidence>
<dbReference type="Gene3D" id="2.130.10.10">
    <property type="entry name" value="YVTN repeat-like/Quinoprotein amine dehydrogenase"/>
    <property type="match status" value="4"/>
</dbReference>
<comment type="caution">
    <text evidence="7">The sequence shown here is derived from an EMBL/GenBank/DDBJ whole genome shotgun (WGS) entry which is preliminary data.</text>
</comment>
<dbReference type="SUPFAM" id="SSF47384">
    <property type="entry name" value="Homodimeric domain of signal transducing histidine kinase"/>
    <property type="match status" value="1"/>
</dbReference>
<dbReference type="InterPro" id="IPR005467">
    <property type="entry name" value="His_kinase_dom"/>
</dbReference>
<gene>
    <name evidence="7" type="ORF">QQ008_10140</name>
</gene>
<evidence type="ECO:0000259" key="6">
    <source>
        <dbReference type="PROSITE" id="PS50109"/>
    </source>
</evidence>
<dbReference type="PROSITE" id="PS50109">
    <property type="entry name" value="HIS_KIN"/>
    <property type="match status" value="1"/>
</dbReference>
<dbReference type="EMBL" id="JAUJEA010000003">
    <property type="protein sequence ID" value="MDN5201725.1"/>
    <property type="molecule type" value="Genomic_DNA"/>
</dbReference>
<evidence type="ECO:0000313" key="7">
    <source>
        <dbReference type="EMBL" id="MDN5201725.1"/>
    </source>
</evidence>
<dbReference type="InterPro" id="IPR036890">
    <property type="entry name" value="HATPase_C_sf"/>
</dbReference>
<dbReference type="InterPro" id="IPR003594">
    <property type="entry name" value="HATPase_dom"/>
</dbReference>
<evidence type="ECO:0000256" key="5">
    <source>
        <dbReference type="SAM" id="Phobius"/>
    </source>
</evidence>
<keyword evidence="5" id="KW-0472">Membrane</keyword>
<dbReference type="RefSeq" id="WP_346751754.1">
    <property type="nucleotide sequence ID" value="NZ_JAUJEA010000003.1"/>
</dbReference>
<keyword evidence="8" id="KW-1185">Reference proteome</keyword>
<dbReference type="Gene3D" id="3.30.565.10">
    <property type="entry name" value="Histidine kinase-like ATPase, C-terminal domain"/>
    <property type="match status" value="1"/>
</dbReference>
<dbReference type="InterPro" id="IPR011110">
    <property type="entry name" value="Reg_prop"/>
</dbReference>
<evidence type="ECO:0000256" key="4">
    <source>
        <dbReference type="SAM" id="Coils"/>
    </source>
</evidence>
<feature type="coiled-coil region" evidence="4">
    <location>
        <begin position="878"/>
        <end position="968"/>
    </location>
</feature>
<dbReference type="InterPro" id="IPR013783">
    <property type="entry name" value="Ig-like_fold"/>
</dbReference>
<dbReference type="PANTHER" id="PTHR43547">
    <property type="entry name" value="TWO-COMPONENT HISTIDINE KINASE"/>
    <property type="match status" value="1"/>
</dbReference>
<keyword evidence="4" id="KW-0175">Coiled coil</keyword>
<dbReference type="Pfam" id="PF07495">
    <property type="entry name" value="Y_Y_Y"/>
    <property type="match status" value="1"/>
</dbReference>
<dbReference type="CDD" id="cd00082">
    <property type="entry name" value="HisKA"/>
    <property type="match status" value="1"/>
</dbReference>
<evidence type="ECO:0000256" key="2">
    <source>
        <dbReference type="ARBA" id="ARBA00012438"/>
    </source>
</evidence>
<accession>A0ABT8KLX9</accession>
<dbReference type="InterPro" id="IPR011123">
    <property type="entry name" value="Y_Y_Y"/>
</dbReference>
<dbReference type="Proteomes" id="UP001172082">
    <property type="component" value="Unassembled WGS sequence"/>
</dbReference>
<dbReference type="PANTHER" id="PTHR43547:SF2">
    <property type="entry name" value="HYBRID SIGNAL TRANSDUCTION HISTIDINE KINASE C"/>
    <property type="match status" value="1"/>
</dbReference>
<dbReference type="InterPro" id="IPR003661">
    <property type="entry name" value="HisK_dim/P_dom"/>
</dbReference>
<reference evidence="7" key="1">
    <citation type="submission" date="2023-06" db="EMBL/GenBank/DDBJ databases">
        <title>Genomic of Parafulvivirga corallium.</title>
        <authorList>
            <person name="Wang G."/>
        </authorList>
    </citation>
    <scope>NUCLEOTIDE SEQUENCE</scope>
    <source>
        <strain evidence="7">BMA10</strain>
    </source>
</reference>
<comment type="catalytic activity">
    <reaction evidence="1">
        <text>ATP + protein L-histidine = ADP + protein N-phospho-L-histidine.</text>
        <dbReference type="EC" id="2.7.13.3"/>
    </reaction>
</comment>
<dbReference type="InterPro" id="IPR036097">
    <property type="entry name" value="HisK_dim/P_sf"/>
</dbReference>
<evidence type="ECO:0000256" key="1">
    <source>
        <dbReference type="ARBA" id="ARBA00000085"/>
    </source>
</evidence>
<dbReference type="Gene3D" id="2.60.40.10">
    <property type="entry name" value="Immunoglobulins"/>
    <property type="match status" value="1"/>
</dbReference>
<name>A0ABT8KLX9_9BACT</name>
<keyword evidence="3" id="KW-0597">Phosphoprotein</keyword>
<organism evidence="7 8">
    <name type="scientific">Splendidivirga corallicola</name>
    <dbReference type="NCBI Taxonomy" id="3051826"/>
    <lineage>
        <taxon>Bacteria</taxon>
        <taxon>Pseudomonadati</taxon>
        <taxon>Bacteroidota</taxon>
        <taxon>Cytophagia</taxon>
        <taxon>Cytophagales</taxon>
        <taxon>Splendidivirgaceae</taxon>
        <taxon>Splendidivirga</taxon>
    </lineage>
</organism>
<dbReference type="SMART" id="SM00387">
    <property type="entry name" value="HATPase_c"/>
    <property type="match status" value="1"/>
</dbReference>
<dbReference type="Pfam" id="PF07494">
    <property type="entry name" value="Reg_prop"/>
    <property type="match status" value="10"/>
</dbReference>
<feature type="transmembrane region" description="Helical" evidence="5">
    <location>
        <begin position="845"/>
        <end position="863"/>
    </location>
</feature>
<dbReference type="PRINTS" id="PR00344">
    <property type="entry name" value="BCTRLSENSOR"/>
</dbReference>
<dbReference type="EC" id="2.7.13.3" evidence="2"/>
<dbReference type="InterPro" id="IPR015943">
    <property type="entry name" value="WD40/YVTN_repeat-like_dom_sf"/>
</dbReference>
<dbReference type="CDD" id="cd00146">
    <property type="entry name" value="PKD"/>
    <property type="match status" value="1"/>
</dbReference>
<sequence length="1204" mass="137469">MKQISYYTLSLCLILLSTITFGQRNAFKFDRITLDEGLSQSTINCIFQDSKGFIWFGTRGGLNRYDGSEFKVYLHNPSDSTSISNNIIYTIFEDRDSLLWIGTHEGLNVFDKNTHRFFTFKKDPNSTNSLSNNIVKSIIQDKEGNYWIGTDGGGLNKLTLKEGEGSLMERANFQLFEEVLGNAQSLSSNHITSLRQDRYGIIWVGTKAHGINKFDPKVGKFKRLLAGRTGITDNHINHIYEDLQGQIWVGTDRGLNRILRPKKRRTLRSYEIVRRYRHKEGNQYSLSNDKVLHIVQGVSGMIWIGTDGGGLNKYDKKTGRFLTNRHDVSDPNSIISNIVRVIFDDKVGTLWLGTNAGISKIDAQRPRFKLYTKAGTNQNELSSNNIQALARESSGITWIGTLDGGLNKYDPKTNKYTLYTTDGIYEHGERISDINKKNRTSRRKRAKAIPEKYLSDARILSLYRDRNRALWIGTEGGGLNKFDLRRNKFIHFKANEPNPDSLSHNTIRTIFKDRRGLMWLGTEGGGLNRFYNGKFKRFTKDPNNINSLSHNDVRAIAEDNAGNLWVGTFGGGLNKFNTKSENFTHYRKIEGQENSISSNIIFSVHVDKSGHIWIGTSAGLNKLDPSAQTITSYTVADGLPNNLIYGILDDNKGNLWLSTNKGISRFNKKNETFKNYDRKDGLQSNEFNPGSFTKSTKGEMFFGGINGFNSFHPTQIQDNNLVPAVLITDFKIFNKEVTIDSDDSPLEKHISETKEITLSYDQASLFSFDFVALNFTHADKNQYAYMMENFDEDWNYVGNRRFVNFTNLAPGHYTFRVKASNNDGVWNEEGTSLIINIKSPFWATWWFRFLILIAAFGFSYGVYKLRILRIEHKKVMLQRQVAERTNELQRKSAELEMQKEEVKAQNELLEEKNKEITLQRNNIEEKKKQLEKAWDEVLIANEELKKANSSLEEKVQERTAKLKHALDQLIVSNKELDTFLYRASHDLKGPITRLLGLTQLAKIDISKSKEIDYIGIIEMASIEMNKTLNKLMNIHSINANPILFCVIDVNELLEEVKKPYVDIIKKEKLDIQILLDEKAKIISDSSLLKIIFENLFENAITFRNEVNPKIIISLATDEHTFVMKMEDNGLGIESEFQNKIFEMFFRGSEVSKGNGLGLYLVKKAIDKLQGKIIVESEEGKYSSFSISIPKGHTLTKEKNSKLKA</sequence>
<proteinExistence type="predicted"/>
<dbReference type="SUPFAM" id="SSF55874">
    <property type="entry name" value="ATPase domain of HSP90 chaperone/DNA topoisomerase II/histidine kinase"/>
    <property type="match status" value="1"/>
</dbReference>
<feature type="domain" description="Histidine kinase" evidence="6">
    <location>
        <begin position="982"/>
        <end position="1192"/>
    </location>
</feature>
<dbReference type="SUPFAM" id="SSF63829">
    <property type="entry name" value="Calcium-dependent phosphotriesterase"/>
    <property type="match status" value="3"/>
</dbReference>
<dbReference type="Gene3D" id="1.10.287.130">
    <property type="match status" value="1"/>
</dbReference>
<keyword evidence="5" id="KW-1133">Transmembrane helix</keyword>
<dbReference type="Pfam" id="PF02518">
    <property type="entry name" value="HATPase_c"/>
    <property type="match status" value="1"/>
</dbReference>
<dbReference type="InterPro" id="IPR004358">
    <property type="entry name" value="Sig_transdc_His_kin-like_C"/>
</dbReference>
<protein>
    <recommendedName>
        <fullName evidence="2">histidine kinase</fullName>
        <ecNumber evidence="2">2.7.13.3</ecNumber>
    </recommendedName>
</protein>
<dbReference type="CDD" id="cd00075">
    <property type="entry name" value="HATPase"/>
    <property type="match status" value="1"/>
</dbReference>